<evidence type="ECO:0000313" key="3">
    <source>
        <dbReference type="EMBL" id="KIO20870.1"/>
    </source>
</evidence>
<feature type="domain" description="F-box" evidence="2">
    <location>
        <begin position="48"/>
        <end position="93"/>
    </location>
</feature>
<reference evidence="3 4" key="1">
    <citation type="submission" date="2014-04" db="EMBL/GenBank/DDBJ databases">
        <authorList>
            <consortium name="DOE Joint Genome Institute"/>
            <person name="Kuo A."/>
            <person name="Girlanda M."/>
            <person name="Perotto S."/>
            <person name="Kohler A."/>
            <person name="Nagy L.G."/>
            <person name="Floudas D."/>
            <person name="Copeland A."/>
            <person name="Barry K.W."/>
            <person name="Cichocki N."/>
            <person name="Veneault-Fourrey C."/>
            <person name="LaButti K."/>
            <person name="Lindquist E.A."/>
            <person name="Lipzen A."/>
            <person name="Lundell T."/>
            <person name="Morin E."/>
            <person name="Murat C."/>
            <person name="Sun H."/>
            <person name="Tunlid A."/>
            <person name="Henrissat B."/>
            <person name="Grigoriev I.V."/>
            <person name="Hibbett D.S."/>
            <person name="Martin F."/>
            <person name="Nordberg H.P."/>
            <person name="Cantor M.N."/>
            <person name="Hua S.X."/>
        </authorList>
    </citation>
    <scope>NUCLEOTIDE SEQUENCE [LARGE SCALE GENOMIC DNA]</scope>
    <source>
        <strain evidence="3 4">MUT 4182</strain>
    </source>
</reference>
<dbReference type="InterPro" id="IPR036047">
    <property type="entry name" value="F-box-like_dom_sf"/>
</dbReference>
<protein>
    <recommendedName>
        <fullName evidence="2">F-box domain-containing protein</fullName>
    </recommendedName>
</protein>
<dbReference type="Proteomes" id="UP000054248">
    <property type="component" value="Unassembled WGS sequence"/>
</dbReference>
<reference evidence="4" key="2">
    <citation type="submission" date="2015-01" db="EMBL/GenBank/DDBJ databases">
        <title>Evolutionary Origins and Diversification of the Mycorrhizal Mutualists.</title>
        <authorList>
            <consortium name="DOE Joint Genome Institute"/>
            <consortium name="Mycorrhizal Genomics Consortium"/>
            <person name="Kohler A."/>
            <person name="Kuo A."/>
            <person name="Nagy L.G."/>
            <person name="Floudas D."/>
            <person name="Copeland A."/>
            <person name="Barry K.W."/>
            <person name="Cichocki N."/>
            <person name="Veneault-Fourrey C."/>
            <person name="LaButti K."/>
            <person name="Lindquist E.A."/>
            <person name="Lipzen A."/>
            <person name="Lundell T."/>
            <person name="Morin E."/>
            <person name="Murat C."/>
            <person name="Riley R."/>
            <person name="Ohm R."/>
            <person name="Sun H."/>
            <person name="Tunlid A."/>
            <person name="Henrissat B."/>
            <person name="Grigoriev I.V."/>
            <person name="Hibbett D.S."/>
            <person name="Martin F."/>
        </authorList>
    </citation>
    <scope>NUCLEOTIDE SEQUENCE [LARGE SCALE GENOMIC DNA]</scope>
    <source>
        <strain evidence="4">MUT 4182</strain>
    </source>
</reference>
<evidence type="ECO:0000313" key="4">
    <source>
        <dbReference type="Proteomes" id="UP000054248"/>
    </source>
</evidence>
<dbReference type="InterPro" id="IPR001810">
    <property type="entry name" value="F-box_dom"/>
</dbReference>
<organism evidence="3 4">
    <name type="scientific">Tulasnella calospora MUT 4182</name>
    <dbReference type="NCBI Taxonomy" id="1051891"/>
    <lineage>
        <taxon>Eukaryota</taxon>
        <taxon>Fungi</taxon>
        <taxon>Dikarya</taxon>
        <taxon>Basidiomycota</taxon>
        <taxon>Agaricomycotina</taxon>
        <taxon>Agaricomycetes</taxon>
        <taxon>Cantharellales</taxon>
        <taxon>Tulasnellaceae</taxon>
        <taxon>Tulasnella</taxon>
    </lineage>
</organism>
<proteinExistence type="predicted"/>
<feature type="compositionally biased region" description="Low complexity" evidence="1">
    <location>
        <begin position="491"/>
        <end position="508"/>
    </location>
</feature>
<accession>A0A0C3PZF3</accession>
<dbReference type="HOGENOM" id="CLU_452125_0_0_1"/>
<sequence>MTIMTRLKEYWRLSSNLNLLHPNDQTADIEATKVHLVPRGNPLTFQVNSQFAQLPEDIIFLIMAHLNKDAQASLIRTCRYLHHLLEVSLYRHITLPYPQKYDQNYRLFRTLVERQDLIPCIVTYHGILLPLVAPQKKFFLDRLKHSMPNNFWALPLNEAGGFRIATAIFAKATNIVDLELRDCFAWESDPLFDPIKKGIARMSLRRLALWYCPDLLQVLRDQHKLEELQVGWGSSSLEKLERTDVPELRRCLSTQLQDAAYLVPGRPIEQLELDTAFGSPDFDERLFNKLSLSTAPITDFSGIINHPGESEEVRASIRAIARILPNIEKLTLRVGGSISGQIILDEIPSLQSIRVLAFLRAELATAEDRADSADHLHSNEIAQSDSSMEGWDGLFAPRVLGWPSQLPLGTQMFELSPRREPPWDVVDHKEVAPVPSYLSESGGTIVSILPNDVSRTFTFNFPCKVQSPRRNHSRSSSVSSISSFLTLSRSSSNASSESEGGSSTASRASSRKAKEDVRPTEFGPQNVRDAIVFARNELLGSIELRKLGANVFCFEGWSVTKFRKGSSDQYRLQVCYTGRPAKAVFPSGDAPPTVPPFLDVTEGW</sequence>
<dbReference type="EMBL" id="KN823158">
    <property type="protein sequence ID" value="KIO20870.1"/>
    <property type="molecule type" value="Genomic_DNA"/>
</dbReference>
<keyword evidence="4" id="KW-1185">Reference proteome</keyword>
<dbReference type="OrthoDB" id="10250130at2759"/>
<dbReference type="AlphaFoldDB" id="A0A0C3PZF3"/>
<dbReference type="PROSITE" id="PS50181">
    <property type="entry name" value="FBOX"/>
    <property type="match status" value="1"/>
</dbReference>
<feature type="region of interest" description="Disordered" evidence="1">
    <location>
        <begin position="491"/>
        <end position="521"/>
    </location>
</feature>
<evidence type="ECO:0000259" key="2">
    <source>
        <dbReference type="PROSITE" id="PS50181"/>
    </source>
</evidence>
<dbReference type="SUPFAM" id="SSF81383">
    <property type="entry name" value="F-box domain"/>
    <property type="match status" value="1"/>
</dbReference>
<gene>
    <name evidence="3" type="ORF">M407DRAFT_29530</name>
</gene>
<name>A0A0C3PZF3_9AGAM</name>
<evidence type="ECO:0000256" key="1">
    <source>
        <dbReference type="SAM" id="MobiDB-lite"/>
    </source>
</evidence>